<evidence type="ECO:0000256" key="6">
    <source>
        <dbReference type="ARBA" id="ARBA00023002"/>
    </source>
</evidence>
<comment type="function">
    <text evidence="1">LuxC is the fatty acid reductase enzyme responsible for synthesis of the aldehyde substrate for the luminescent reaction catalyzed by luciferase.</text>
</comment>
<evidence type="ECO:0000256" key="2">
    <source>
        <dbReference type="ARBA" id="ARBA00004908"/>
    </source>
</evidence>
<dbReference type="SUPFAM" id="SSF53720">
    <property type="entry name" value="ALDH-like"/>
    <property type="match status" value="1"/>
</dbReference>
<dbReference type="InterPro" id="IPR008670">
    <property type="entry name" value="CoA_reduct_LuxC"/>
</dbReference>
<accession>A0A5Q3QG66</accession>
<dbReference type="EMBL" id="CP045929">
    <property type="protein sequence ID" value="QGK72224.1"/>
    <property type="molecule type" value="Genomic_DNA"/>
</dbReference>
<comment type="pathway">
    <text evidence="2">Lipid metabolism; fatty acid reduction for biolumincescence.</text>
</comment>
<dbReference type="InterPro" id="IPR016161">
    <property type="entry name" value="Ald_DH/histidinol_DH"/>
</dbReference>
<dbReference type="Gene3D" id="3.40.309.10">
    <property type="entry name" value="Aldehyde Dehydrogenase, Chain A, domain 2"/>
    <property type="match status" value="1"/>
</dbReference>
<protein>
    <recommendedName>
        <fullName evidence="4">long-chain-fatty-acyl-CoA reductase</fullName>
        <ecNumber evidence="4">1.2.1.50</ecNumber>
    </recommendedName>
</protein>
<keyword evidence="10" id="KW-1185">Reference proteome</keyword>
<evidence type="ECO:0000256" key="3">
    <source>
        <dbReference type="ARBA" id="ARBA00010915"/>
    </source>
</evidence>
<dbReference type="InterPro" id="IPR016163">
    <property type="entry name" value="Ald_DH_C"/>
</dbReference>
<evidence type="ECO:0000256" key="8">
    <source>
        <dbReference type="ARBA" id="ARBA00049412"/>
    </source>
</evidence>
<organism evidence="9 10">
    <name type="scientific">Allosaccharopolyspora coralli</name>
    <dbReference type="NCBI Taxonomy" id="2665642"/>
    <lineage>
        <taxon>Bacteria</taxon>
        <taxon>Bacillati</taxon>
        <taxon>Actinomycetota</taxon>
        <taxon>Actinomycetes</taxon>
        <taxon>Pseudonocardiales</taxon>
        <taxon>Pseudonocardiaceae</taxon>
        <taxon>Allosaccharopolyspora</taxon>
    </lineage>
</organism>
<dbReference type="PANTHER" id="PTHR43845">
    <property type="entry name" value="BLR5969 PROTEIN"/>
    <property type="match status" value="1"/>
</dbReference>
<dbReference type="Gene3D" id="3.30.300.30">
    <property type="match status" value="1"/>
</dbReference>
<dbReference type="GO" id="GO:0008218">
    <property type="term" value="P:bioluminescence"/>
    <property type="evidence" value="ECO:0007669"/>
    <property type="project" value="UniProtKB-KW"/>
</dbReference>
<dbReference type="Proteomes" id="UP000371041">
    <property type="component" value="Chromosome"/>
</dbReference>
<comment type="catalytic activity">
    <reaction evidence="8">
        <text>a long-chain fatty aldehyde + NADP(+) + CoA = a long-chain fatty acyl-CoA + NADPH + H(+)</text>
        <dbReference type="Rhea" id="RHEA:15437"/>
        <dbReference type="ChEBI" id="CHEBI:15378"/>
        <dbReference type="ChEBI" id="CHEBI:17176"/>
        <dbReference type="ChEBI" id="CHEBI:57287"/>
        <dbReference type="ChEBI" id="CHEBI:57783"/>
        <dbReference type="ChEBI" id="CHEBI:58349"/>
        <dbReference type="ChEBI" id="CHEBI:83139"/>
        <dbReference type="EC" id="1.2.1.50"/>
    </reaction>
</comment>
<gene>
    <name evidence="9" type="ORF">GIY23_11735</name>
</gene>
<reference evidence="10" key="1">
    <citation type="submission" date="2019-11" db="EMBL/GenBank/DDBJ databases">
        <title>The complete genome sequence of Saccharopolyspora sp. E2A.</title>
        <authorList>
            <person name="Zhang G."/>
        </authorList>
    </citation>
    <scope>NUCLEOTIDE SEQUENCE [LARGE SCALE GENOMIC DNA]</scope>
    <source>
        <strain evidence="10">E2A</strain>
    </source>
</reference>
<name>A0A5Q3QG66_9PSEU</name>
<dbReference type="KEGG" id="sace:GIY23_11735"/>
<dbReference type="Pfam" id="PF05893">
    <property type="entry name" value="LuxC"/>
    <property type="match status" value="1"/>
</dbReference>
<evidence type="ECO:0000256" key="1">
    <source>
        <dbReference type="ARBA" id="ARBA00003277"/>
    </source>
</evidence>
<proteinExistence type="inferred from homology"/>
<dbReference type="InterPro" id="IPR042099">
    <property type="entry name" value="ANL_N_sf"/>
</dbReference>
<dbReference type="AlphaFoldDB" id="A0A5Q3QG66"/>
<dbReference type="SUPFAM" id="SSF56801">
    <property type="entry name" value="Acetyl-CoA synthetase-like"/>
    <property type="match status" value="1"/>
</dbReference>
<dbReference type="PANTHER" id="PTHR43845:SF1">
    <property type="entry name" value="BLR5969 PROTEIN"/>
    <property type="match status" value="1"/>
</dbReference>
<evidence type="ECO:0000313" key="9">
    <source>
        <dbReference type="EMBL" id="QGK72224.1"/>
    </source>
</evidence>
<evidence type="ECO:0000256" key="5">
    <source>
        <dbReference type="ARBA" id="ARBA00022857"/>
    </source>
</evidence>
<dbReference type="GO" id="GO:0050062">
    <property type="term" value="F:long-chain-fatty-acyl-CoA reductase activity"/>
    <property type="evidence" value="ECO:0007669"/>
    <property type="project" value="UniProtKB-EC"/>
</dbReference>
<dbReference type="Gene3D" id="3.40.605.10">
    <property type="entry name" value="Aldehyde Dehydrogenase, Chain A, domain 1"/>
    <property type="match status" value="1"/>
</dbReference>
<evidence type="ECO:0000313" key="10">
    <source>
        <dbReference type="Proteomes" id="UP000371041"/>
    </source>
</evidence>
<dbReference type="Gene3D" id="3.40.50.12780">
    <property type="entry name" value="N-terminal domain of ligase-like"/>
    <property type="match status" value="1"/>
</dbReference>
<evidence type="ECO:0000256" key="7">
    <source>
        <dbReference type="ARBA" id="ARBA00023223"/>
    </source>
</evidence>
<dbReference type="InterPro" id="IPR045851">
    <property type="entry name" value="AMP-bd_C_sf"/>
</dbReference>
<dbReference type="InterPro" id="IPR016162">
    <property type="entry name" value="Ald_DH_N"/>
</dbReference>
<dbReference type="UniPathway" id="UPA00569"/>
<evidence type="ECO:0000256" key="4">
    <source>
        <dbReference type="ARBA" id="ARBA00013020"/>
    </source>
</evidence>
<keyword evidence="7" id="KW-0455">Luminescence</keyword>
<sequence>MSPLVVMRAGDKLAAVLRNPDDEVTVRARGLLAEQGVPEPEIDRAVLGLGAALRRESLERKVVRELGGTDPARLARPRLKDDVFEAWVPVGLLAHVVPGNAPTAGVLSAVEGLLAGNVNVLKTSGGDTAFTAHVLAALAACDPSGEIARRLVVLHFSSGDTDWLETLCAAVDAVAVWGGEEAVAGVAALVRPGCRVVDWGPKLSFAYLTEDYWDDEQVLRGLAHDVCAMNQQACSSPQVVYLDTADAGHVHAFARRFASFLDEAIPDDVASPDDQEWAEITNTVLVAEHEELLGLTAVHTDEERRRRIIVDTRPALRASPLHRTVWIKPLPRREILSVLRPMRRYLQTVGLGAQRQDVAALSRTMLAAGAQRISLPGGMLGSYDGEPHDGTYALQRYSRRVDVQLDAAFRSYACLDELTETVQLPPPQREITSKSEFATLQSDLSRAEVFFRTGGTTGAPKLSAFSWADYHEHMRYGAEGLLAAGFDPSTDRTMNLFFGGQLYGGFASFFSVLDKLEAVQYPMAGQQNRYDMVAQSIVDNRVDTLLGMPTYLVRLFVEAGETLWSYGGVRKIFFGGEHFGEAQRRWLAEEFGVEVVRSAAYGSVDSGPMGYQCGEAPMRVHHLFTGVQTLEIVHPEHDIPVERGEVGRLVFTAHTRRGQRLERYEIGDLGRWTDPACPCGRRTPRFELLGRSGDVFRSGAHFLNYRRFGLVADELYGYAGQVQIVLDEQNDRERLTIRLERDRGLENHDVLADFLQRYPELWITAERDRMVTADVELCAPGEFVRTETSGKLVTVLDHRDRSR</sequence>
<dbReference type="EC" id="1.2.1.50" evidence="4"/>
<comment type="similarity">
    <text evidence="3">Belongs to the LuxC family.</text>
</comment>
<keyword evidence="6" id="KW-0560">Oxidoreductase</keyword>
<keyword evidence="5" id="KW-0521">NADP</keyword>
<dbReference type="GO" id="GO:0003995">
    <property type="term" value="F:acyl-CoA dehydrogenase activity"/>
    <property type="evidence" value="ECO:0007669"/>
    <property type="project" value="InterPro"/>
</dbReference>